<evidence type="ECO:0000313" key="2">
    <source>
        <dbReference type="Proteomes" id="UP001163739"/>
    </source>
</evidence>
<evidence type="ECO:0008006" key="3">
    <source>
        <dbReference type="Google" id="ProtNLM"/>
    </source>
</evidence>
<protein>
    <recommendedName>
        <fullName evidence="3">FAD dependent oxidoreductase</fullName>
    </recommendedName>
</protein>
<name>A0ABY6N697_9ALTE</name>
<dbReference type="Pfam" id="PF13450">
    <property type="entry name" value="NAD_binding_8"/>
    <property type="match status" value="1"/>
</dbReference>
<gene>
    <name evidence="1" type="ORF">NKI27_07380</name>
</gene>
<keyword evidence="2" id="KW-1185">Reference proteome</keyword>
<sequence>MKEYDYVILGGNLCSLVVANELASAGKRIALVAPEKSIGGHFSEYSAFGFDFDLGMVLLEFDSYMEQTSDLSLYNDVTLGRVGAFSDVVEAYLKKHVEYKRVDDIVVSNNGRITADYFISNDLSGLNDLFTSEQQTLIKAQLTDCMLVNEYHPSNKACGSNYNCVSFSASSESNHGAFLHQALFEPLVNKVTNLSSKYLLGKYHRLFWAPIYYPETLLKQFKEGDSGLSPTAFSYPVKGNIATITKALYQQVCDCDGVEIYQDTSSLENKSGNWLVNNEMTAPKLISSLPQNILASLLDIKQRPLVKTSYVLIFMKVEDVCDFNVLFNADNSFLFFRIVNNGRLKGERGSSYLVVEYNYDYVVAQSPDYFEKRAYIKEIERFLSEYSIVESPRITNVDAVYLMNKLAFPTPGNLSSNKYNLSQLSKVRGLSLMGPSLGIGVSSMNNQIVQALKYASSEGLI</sequence>
<dbReference type="SUPFAM" id="SSF51905">
    <property type="entry name" value="FAD/NAD(P)-binding domain"/>
    <property type="match status" value="1"/>
</dbReference>
<dbReference type="Proteomes" id="UP001163739">
    <property type="component" value="Chromosome"/>
</dbReference>
<reference evidence="1" key="1">
    <citation type="submission" date="2022-06" db="EMBL/GenBank/DDBJ databases">
        <title>Alkalimarinus sp. nov., isolated from gut of a Alitta virens.</title>
        <authorList>
            <person name="Yang A.I."/>
            <person name="Shin N.-R."/>
        </authorList>
    </citation>
    <scope>NUCLEOTIDE SEQUENCE</scope>
    <source>
        <strain evidence="1">A2M4</strain>
    </source>
</reference>
<proteinExistence type="predicted"/>
<accession>A0ABY6N697</accession>
<dbReference type="Gene3D" id="3.50.50.60">
    <property type="entry name" value="FAD/NAD(P)-binding domain"/>
    <property type="match status" value="1"/>
</dbReference>
<dbReference type="RefSeq" id="WP_265049029.1">
    <property type="nucleotide sequence ID" value="NZ_CP100390.1"/>
</dbReference>
<dbReference type="InterPro" id="IPR036188">
    <property type="entry name" value="FAD/NAD-bd_sf"/>
</dbReference>
<dbReference type="EMBL" id="CP100390">
    <property type="protein sequence ID" value="UZE97555.1"/>
    <property type="molecule type" value="Genomic_DNA"/>
</dbReference>
<organism evidence="1 2">
    <name type="scientific">Alkalimarinus alittae</name>
    <dbReference type="NCBI Taxonomy" id="2961619"/>
    <lineage>
        <taxon>Bacteria</taxon>
        <taxon>Pseudomonadati</taxon>
        <taxon>Pseudomonadota</taxon>
        <taxon>Gammaproteobacteria</taxon>
        <taxon>Alteromonadales</taxon>
        <taxon>Alteromonadaceae</taxon>
        <taxon>Alkalimarinus</taxon>
    </lineage>
</organism>
<evidence type="ECO:0000313" key="1">
    <source>
        <dbReference type="EMBL" id="UZE97555.1"/>
    </source>
</evidence>